<organism evidence="3 4">
    <name type="scientific">Myroides marinus</name>
    <dbReference type="NCBI Taxonomy" id="703342"/>
    <lineage>
        <taxon>Bacteria</taxon>
        <taxon>Pseudomonadati</taxon>
        <taxon>Bacteroidota</taxon>
        <taxon>Flavobacteriia</taxon>
        <taxon>Flavobacteriales</taxon>
        <taxon>Flavobacteriaceae</taxon>
        <taxon>Myroides</taxon>
    </lineage>
</organism>
<reference evidence="3 4" key="1">
    <citation type="submission" date="2016-10" db="EMBL/GenBank/DDBJ databases">
        <authorList>
            <person name="de Groot N.N."/>
        </authorList>
    </citation>
    <scope>NUCLEOTIDE SEQUENCE [LARGE SCALE GENOMIC DNA]</scope>
    <source>
        <strain evidence="3 4">DSM 23048</strain>
    </source>
</reference>
<sequence>MGHHGSNHRPVWGNNPGSGNHHGQAWGNNSGSSNHHRRGCFRNFVLFFGIGIGITGALLYFL</sequence>
<keyword evidence="2" id="KW-0812">Transmembrane</keyword>
<proteinExistence type="predicted"/>
<gene>
    <name evidence="3" type="ORF">SAMN04488018_11376</name>
</gene>
<dbReference type="GeneID" id="82258934"/>
<feature type="transmembrane region" description="Helical" evidence="2">
    <location>
        <begin position="44"/>
        <end position="61"/>
    </location>
</feature>
<accession>A0A1H6WFB2</accession>
<dbReference type="AlphaFoldDB" id="A0A1H6WFB2"/>
<dbReference type="EMBL" id="FNYS01000013">
    <property type="protein sequence ID" value="SEJ13914.1"/>
    <property type="molecule type" value="Genomic_DNA"/>
</dbReference>
<evidence type="ECO:0000256" key="2">
    <source>
        <dbReference type="SAM" id="Phobius"/>
    </source>
</evidence>
<dbReference type="Proteomes" id="UP000183077">
    <property type="component" value="Unassembled WGS sequence"/>
</dbReference>
<feature type="region of interest" description="Disordered" evidence="1">
    <location>
        <begin position="1"/>
        <end position="35"/>
    </location>
</feature>
<name>A0A1H6WFB2_9FLAO</name>
<evidence type="ECO:0000313" key="3">
    <source>
        <dbReference type="EMBL" id="SEJ13914.1"/>
    </source>
</evidence>
<protein>
    <submittedName>
        <fullName evidence="3">Uncharacterized protein</fullName>
    </submittedName>
</protein>
<keyword evidence="2" id="KW-0472">Membrane</keyword>
<evidence type="ECO:0000313" key="4">
    <source>
        <dbReference type="Proteomes" id="UP000183077"/>
    </source>
</evidence>
<evidence type="ECO:0000256" key="1">
    <source>
        <dbReference type="SAM" id="MobiDB-lite"/>
    </source>
</evidence>
<dbReference type="RefSeq" id="WP_143061427.1">
    <property type="nucleotide sequence ID" value="NZ_FNYS01000013.1"/>
</dbReference>
<keyword evidence="2" id="KW-1133">Transmembrane helix</keyword>